<organism evidence="3 4">
    <name type="scientific">Photobacterium sanguinicancri</name>
    <dbReference type="NCBI Taxonomy" id="875932"/>
    <lineage>
        <taxon>Bacteria</taxon>
        <taxon>Pseudomonadati</taxon>
        <taxon>Pseudomonadota</taxon>
        <taxon>Gammaproteobacteria</taxon>
        <taxon>Vibrionales</taxon>
        <taxon>Vibrionaceae</taxon>
        <taxon>Photobacterium</taxon>
    </lineage>
</organism>
<name>A0AAW7Y853_9GAMM</name>
<dbReference type="Gene3D" id="3.40.50.2000">
    <property type="entry name" value="Glycogen Phosphorylase B"/>
    <property type="match status" value="2"/>
</dbReference>
<dbReference type="Pfam" id="PF00534">
    <property type="entry name" value="Glycos_transf_1"/>
    <property type="match status" value="1"/>
</dbReference>
<protein>
    <submittedName>
        <fullName evidence="3">Glycosyltransferase family 4 protein</fullName>
        <ecNumber evidence="3">2.4.-.-</ecNumber>
    </submittedName>
</protein>
<dbReference type="PANTHER" id="PTHR12526">
    <property type="entry name" value="GLYCOSYLTRANSFERASE"/>
    <property type="match status" value="1"/>
</dbReference>
<proteinExistence type="predicted"/>
<feature type="domain" description="Glycosyl transferase family 1" evidence="1">
    <location>
        <begin position="175"/>
        <end position="341"/>
    </location>
</feature>
<dbReference type="GO" id="GO:0016757">
    <property type="term" value="F:glycosyltransferase activity"/>
    <property type="evidence" value="ECO:0007669"/>
    <property type="project" value="UniProtKB-KW"/>
</dbReference>
<accession>A0AAW7Y853</accession>
<dbReference type="EMBL" id="JAUOPU010000010">
    <property type="protein sequence ID" value="MDO6543137.1"/>
    <property type="molecule type" value="Genomic_DNA"/>
</dbReference>
<dbReference type="CDD" id="cd03801">
    <property type="entry name" value="GT4_PimA-like"/>
    <property type="match status" value="1"/>
</dbReference>
<gene>
    <name evidence="3" type="ORF">Q4568_11375</name>
</gene>
<keyword evidence="3" id="KW-0328">Glycosyltransferase</keyword>
<evidence type="ECO:0000259" key="1">
    <source>
        <dbReference type="Pfam" id="PF00534"/>
    </source>
</evidence>
<dbReference type="AlphaFoldDB" id="A0AAW7Y853"/>
<dbReference type="PANTHER" id="PTHR12526:SF638">
    <property type="entry name" value="SPORE COAT PROTEIN SA"/>
    <property type="match status" value="1"/>
</dbReference>
<reference evidence="3" key="1">
    <citation type="submission" date="2023-07" db="EMBL/GenBank/DDBJ databases">
        <title>Genome content predicts the carbon catabolic preferences of heterotrophic bacteria.</title>
        <authorList>
            <person name="Gralka M."/>
        </authorList>
    </citation>
    <scope>NUCLEOTIDE SEQUENCE</scope>
    <source>
        <strain evidence="3">G2M05</strain>
    </source>
</reference>
<dbReference type="SUPFAM" id="SSF53756">
    <property type="entry name" value="UDP-Glycosyltransferase/glycogen phosphorylase"/>
    <property type="match status" value="1"/>
</dbReference>
<feature type="domain" description="Glycosyltransferase subfamily 4-like N-terminal" evidence="2">
    <location>
        <begin position="15"/>
        <end position="169"/>
    </location>
</feature>
<dbReference type="InterPro" id="IPR001296">
    <property type="entry name" value="Glyco_trans_1"/>
</dbReference>
<keyword evidence="3" id="KW-0808">Transferase</keyword>
<comment type="caution">
    <text evidence="3">The sequence shown here is derived from an EMBL/GenBank/DDBJ whole genome shotgun (WGS) entry which is preliminary data.</text>
</comment>
<dbReference type="InterPro" id="IPR028098">
    <property type="entry name" value="Glyco_trans_4-like_N"/>
</dbReference>
<dbReference type="Proteomes" id="UP001170624">
    <property type="component" value="Unassembled WGS sequence"/>
</dbReference>
<evidence type="ECO:0000259" key="2">
    <source>
        <dbReference type="Pfam" id="PF13439"/>
    </source>
</evidence>
<dbReference type="EC" id="2.4.-.-" evidence="3"/>
<dbReference type="Pfam" id="PF13439">
    <property type="entry name" value="Glyco_transf_4"/>
    <property type="match status" value="1"/>
</dbReference>
<evidence type="ECO:0000313" key="3">
    <source>
        <dbReference type="EMBL" id="MDO6543137.1"/>
    </source>
</evidence>
<dbReference type="GO" id="GO:1901135">
    <property type="term" value="P:carbohydrate derivative metabolic process"/>
    <property type="evidence" value="ECO:0007669"/>
    <property type="project" value="UniProtKB-ARBA"/>
</dbReference>
<dbReference type="RefSeq" id="WP_303499611.1">
    <property type="nucleotide sequence ID" value="NZ_JAUOPU010000010.1"/>
</dbReference>
<sequence length="365" mass="40213">MNKLNILHTESSCGWGGQEIRTLTESEGMIARGHQVTIACPSNSNIYSAAKERGINTVALPINKKRPAALLAMLRFLSANQFDVVNTHSSTDSWLVSVALAWRSSRPGIVRTRHLSTAVHNKKTTQWLYQKGNDFIATTGEKLRQTLHSENGVALNKMQSVPTGIDENRFVLPQDKKQIQAELALPDGKTIIGILATIRSWKGHEYLVEAVAALHRQDCHILVVGDGPFRPTLEAKIKELGLDGQVTLVGNQDNVVPWLQAMDLFCLPSYGNEGVPQGIMQAMLCGLPIISTDVGSILEVLHHEKNGYCVETKDSKSLAIAIEKLLDNPSLREEFGAYSYKHASANCTMTKMVDEMEAIFQKVSK</sequence>
<evidence type="ECO:0000313" key="4">
    <source>
        <dbReference type="Proteomes" id="UP001170624"/>
    </source>
</evidence>